<dbReference type="FunFam" id="2.30.30.30:FF:000001">
    <property type="entry name" value="50S ribosomal protein L2"/>
    <property type="match status" value="1"/>
</dbReference>
<dbReference type="PANTHER" id="PTHR13691:SF5">
    <property type="entry name" value="LARGE RIBOSOMAL SUBUNIT PROTEIN UL2M"/>
    <property type="match status" value="1"/>
</dbReference>
<evidence type="ECO:0000256" key="3">
    <source>
        <dbReference type="ARBA" id="ARBA00023274"/>
    </source>
</evidence>
<dbReference type="PIRSF" id="PIRSF002158">
    <property type="entry name" value="Ribosomal_L2"/>
    <property type="match status" value="1"/>
</dbReference>
<comment type="caution">
    <text evidence="9">The sequence shown here is derived from an EMBL/GenBank/DDBJ whole genome shotgun (WGS) entry which is preliminary data.</text>
</comment>
<dbReference type="EMBL" id="PFHH01000034">
    <property type="protein sequence ID" value="PIW90068.1"/>
    <property type="molecule type" value="Genomic_DNA"/>
</dbReference>
<gene>
    <name evidence="9" type="primary">rplB</name>
    <name evidence="9" type="ORF">COZ92_01755</name>
</gene>
<feature type="domain" description="Large ribosomal subunit protein uL2 C-terminal" evidence="7">
    <location>
        <begin position="129"/>
        <end position="258"/>
    </location>
</feature>
<dbReference type="SUPFAM" id="SSF50249">
    <property type="entry name" value="Nucleic acid-binding proteins"/>
    <property type="match status" value="1"/>
</dbReference>
<name>A0A2M7IJV3_9BACT</name>
<dbReference type="GO" id="GO:0003735">
    <property type="term" value="F:structural constituent of ribosome"/>
    <property type="evidence" value="ECO:0007669"/>
    <property type="project" value="InterPro"/>
</dbReference>
<dbReference type="InterPro" id="IPR022671">
    <property type="entry name" value="Ribosomal_uL2_CS"/>
</dbReference>
<dbReference type="NCBIfam" id="TIGR01171">
    <property type="entry name" value="rplB_bact"/>
    <property type="match status" value="1"/>
</dbReference>
<dbReference type="AlphaFoldDB" id="A0A2M7IJV3"/>
<dbReference type="Proteomes" id="UP000229238">
    <property type="component" value="Unassembled WGS sequence"/>
</dbReference>
<dbReference type="Pfam" id="PF03947">
    <property type="entry name" value="Ribosomal_L2_C"/>
    <property type="match status" value="1"/>
</dbReference>
<reference evidence="10" key="1">
    <citation type="submission" date="2017-09" db="EMBL/GenBank/DDBJ databases">
        <title>Depth-based differentiation of microbial function through sediment-hosted aquifers and enrichment of novel symbionts in the deep terrestrial subsurface.</title>
        <authorList>
            <person name="Probst A.J."/>
            <person name="Ladd B."/>
            <person name="Jarett J.K."/>
            <person name="Geller-Mcgrath D.E."/>
            <person name="Sieber C.M.K."/>
            <person name="Emerson J.B."/>
            <person name="Anantharaman K."/>
            <person name="Thomas B.C."/>
            <person name="Malmstrom R."/>
            <person name="Stieglmeier M."/>
            <person name="Klingl A."/>
            <person name="Woyke T."/>
            <person name="Ryan C.M."/>
            <person name="Banfield J.F."/>
        </authorList>
    </citation>
    <scope>NUCLEOTIDE SEQUENCE [LARGE SCALE GENOMIC DNA]</scope>
</reference>
<dbReference type="InterPro" id="IPR014726">
    <property type="entry name" value="Ribosomal_uL2_dom3"/>
</dbReference>
<dbReference type="Gene3D" id="4.10.950.10">
    <property type="entry name" value="Ribosomal protein L2, domain 3"/>
    <property type="match status" value="1"/>
</dbReference>
<evidence type="ECO:0000259" key="8">
    <source>
        <dbReference type="SMART" id="SM01383"/>
    </source>
</evidence>
<dbReference type="InterPro" id="IPR022666">
    <property type="entry name" value="Ribosomal_uL2_RNA-bd_dom"/>
</dbReference>
<dbReference type="GO" id="GO:0016740">
    <property type="term" value="F:transferase activity"/>
    <property type="evidence" value="ECO:0007669"/>
    <property type="project" value="InterPro"/>
</dbReference>
<feature type="domain" description="Large ribosomal subunit protein uL2 RNA-binding" evidence="8">
    <location>
        <begin position="29"/>
        <end position="123"/>
    </location>
</feature>
<evidence type="ECO:0000313" key="10">
    <source>
        <dbReference type="Proteomes" id="UP000229238"/>
    </source>
</evidence>
<dbReference type="InterPro" id="IPR012340">
    <property type="entry name" value="NA-bd_OB-fold"/>
</dbReference>
<dbReference type="InterPro" id="IPR008991">
    <property type="entry name" value="Translation_prot_SH3-like_sf"/>
</dbReference>
<keyword evidence="3" id="KW-0687">Ribonucleoprotein</keyword>
<dbReference type="Gene3D" id="2.30.30.30">
    <property type="match status" value="1"/>
</dbReference>
<keyword evidence="2 9" id="KW-0689">Ribosomal protein</keyword>
<dbReference type="PROSITE" id="PS00467">
    <property type="entry name" value="RIBOSOMAL_L2"/>
    <property type="match status" value="1"/>
</dbReference>
<evidence type="ECO:0000256" key="4">
    <source>
        <dbReference type="ARBA" id="ARBA00035242"/>
    </source>
</evidence>
<evidence type="ECO:0000256" key="1">
    <source>
        <dbReference type="ARBA" id="ARBA00005636"/>
    </source>
</evidence>
<sequence length="279" mass="30957">MAKIQKSKSILTKKEPERRWLLALKSKAGRTASGRITVRHRGGGVKRLYRVADFGQDKLGVVGKVIALEYDPYRTAYLVLVEYQDGDRRDKSLLPPRSTTVGLGEKRYILAPYQLNVGDEIICNEAAEIKIGNRMKLKNIPVGTQVYNIELEPGKGGKMARSAGSTAKVLAREAGLTHLAMPSGEIRKVPQECFASIGQVSRPEHRFITIGKAGRVRLKGRRPQVRGTAMNPCDHPHGGGEGKTPIGLKYPKTPWGKPALGVKTRKKKWTDKYIVKRRN</sequence>
<accession>A0A2M7IJV3</accession>
<evidence type="ECO:0000313" key="9">
    <source>
        <dbReference type="EMBL" id="PIW90068.1"/>
    </source>
</evidence>
<dbReference type="GO" id="GO:0015934">
    <property type="term" value="C:large ribosomal subunit"/>
    <property type="evidence" value="ECO:0007669"/>
    <property type="project" value="InterPro"/>
</dbReference>
<organism evidence="9 10">
    <name type="scientific">Candidatus Nealsonbacteria bacterium CG_4_8_14_3_um_filter_40_11</name>
    <dbReference type="NCBI Taxonomy" id="1974690"/>
    <lineage>
        <taxon>Bacteria</taxon>
        <taxon>Candidatus Nealsoniibacteriota</taxon>
    </lineage>
</organism>
<evidence type="ECO:0000256" key="6">
    <source>
        <dbReference type="SAM" id="MobiDB-lite"/>
    </source>
</evidence>
<dbReference type="GO" id="GO:0002181">
    <property type="term" value="P:cytoplasmic translation"/>
    <property type="evidence" value="ECO:0007669"/>
    <property type="project" value="TreeGrafter"/>
</dbReference>
<dbReference type="InterPro" id="IPR005880">
    <property type="entry name" value="Ribosomal_uL2_bac/org-type"/>
</dbReference>
<protein>
    <recommendedName>
        <fullName evidence="4">Large ribosomal subunit protein uL2</fullName>
    </recommendedName>
    <alternativeName>
        <fullName evidence="5">50S ribosomal protein L2</fullName>
    </alternativeName>
</protein>
<dbReference type="SMART" id="SM01383">
    <property type="entry name" value="Ribosomal_L2"/>
    <property type="match status" value="1"/>
</dbReference>
<dbReference type="Pfam" id="PF00181">
    <property type="entry name" value="Ribosomal_L2_N"/>
    <property type="match status" value="1"/>
</dbReference>
<dbReference type="InterPro" id="IPR014722">
    <property type="entry name" value="Rib_uL2_dom2"/>
</dbReference>
<dbReference type="InterPro" id="IPR022669">
    <property type="entry name" value="Ribosomal_uL2_C"/>
</dbReference>
<evidence type="ECO:0000256" key="2">
    <source>
        <dbReference type="ARBA" id="ARBA00022980"/>
    </source>
</evidence>
<proteinExistence type="inferred from homology"/>
<dbReference type="Gene3D" id="2.40.50.140">
    <property type="entry name" value="Nucleic acid-binding proteins"/>
    <property type="match status" value="1"/>
</dbReference>
<evidence type="ECO:0000259" key="7">
    <source>
        <dbReference type="SMART" id="SM01382"/>
    </source>
</evidence>
<dbReference type="GO" id="GO:0003723">
    <property type="term" value="F:RNA binding"/>
    <property type="evidence" value="ECO:0007669"/>
    <property type="project" value="InterPro"/>
</dbReference>
<dbReference type="SUPFAM" id="SSF50104">
    <property type="entry name" value="Translation proteins SH3-like domain"/>
    <property type="match status" value="1"/>
</dbReference>
<dbReference type="SMART" id="SM01382">
    <property type="entry name" value="Ribosomal_L2_C"/>
    <property type="match status" value="1"/>
</dbReference>
<dbReference type="InterPro" id="IPR002171">
    <property type="entry name" value="Ribosomal_uL2"/>
</dbReference>
<comment type="similarity">
    <text evidence="1">Belongs to the universal ribosomal protein uL2 family.</text>
</comment>
<evidence type="ECO:0000256" key="5">
    <source>
        <dbReference type="ARBA" id="ARBA00035459"/>
    </source>
</evidence>
<dbReference type="PANTHER" id="PTHR13691">
    <property type="entry name" value="RIBOSOMAL PROTEIN L2"/>
    <property type="match status" value="1"/>
</dbReference>
<dbReference type="FunFam" id="4.10.950.10:FF:000001">
    <property type="entry name" value="50S ribosomal protein L2"/>
    <property type="match status" value="1"/>
</dbReference>
<feature type="region of interest" description="Disordered" evidence="6">
    <location>
        <begin position="219"/>
        <end position="252"/>
    </location>
</feature>